<evidence type="ECO:0000256" key="18">
    <source>
        <dbReference type="PROSITE-ProRule" id="PRU00228"/>
    </source>
</evidence>
<evidence type="ECO:0000256" key="13">
    <source>
        <dbReference type="ARBA" id="ARBA00023242"/>
    </source>
</evidence>
<feature type="region of interest" description="Disordered" evidence="19">
    <location>
        <begin position="878"/>
        <end position="927"/>
    </location>
</feature>
<dbReference type="EC" id="2.3.1.48" evidence="2"/>
<dbReference type="CDD" id="cd15557">
    <property type="entry name" value="PHD_CBP_p300"/>
    <property type="match status" value="1"/>
</dbReference>
<dbReference type="Pfam" id="PF08214">
    <property type="entry name" value="HAT_KAT11"/>
    <property type="match status" value="1"/>
</dbReference>
<keyword evidence="25" id="KW-1185">Reference proteome</keyword>
<dbReference type="SUPFAM" id="SSF57850">
    <property type="entry name" value="RING/U-box"/>
    <property type="match status" value="1"/>
</dbReference>
<accession>A0A3P6QEA8</accession>
<reference evidence="24 25" key="1">
    <citation type="submission" date="2018-11" db="EMBL/GenBank/DDBJ databases">
        <authorList>
            <consortium name="Pathogen Informatics"/>
        </authorList>
    </citation>
    <scope>NUCLEOTIDE SEQUENCE [LARGE SCALE GENOMIC DNA]</scope>
</reference>
<feature type="domain" description="CBP/p300-type HAT" evidence="23">
    <location>
        <begin position="645"/>
        <end position="1034"/>
    </location>
</feature>
<organism evidence="24 25">
    <name type="scientific">Dibothriocephalus latus</name>
    <name type="common">Fish tapeworm</name>
    <name type="synonym">Diphyllobothrium latum</name>
    <dbReference type="NCBI Taxonomy" id="60516"/>
    <lineage>
        <taxon>Eukaryota</taxon>
        <taxon>Metazoa</taxon>
        <taxon>Spiralia</taxon>
        <taxon>Lophotrochozoa</taxon>
        <taxon>Platyhelminthes</taxon>
        <taxon>Cestoda</taxon>
        <taxon>Eucestoda</taxon>
        <taxon>Diphyllobothriidea</taxon>
        <taxon>Diphyllobothriidae</taxon>
        <taxon>Dibothriocephalus</taxon>
    </lineage>
</organism>
<evidence type="ECO:0000313" key="25">
    <source>
        <dbReference type="Proteomes" id="UP000281553"/>
    </source>
</evidence>
<feature type="domain" description="TAZ-type" evidence="21">
    <location>
        <begin position="15"/>
        <end position="100"/>
    </location>
</feature>
<dbReference type="Pfam" id="PF23570">
    <property type="entry name" value="PHD_P300"/>
    <property type="match status" value="1"/>
</dbReference>
<dbReference type="SUPFAM" id="SSF47040">
    <property type="entry name" value="Kix domain of CBP (creb binding protein)"/>
    <property type="match status" value="1"/>
</dbReference>
<feature type="compositionally biased region" description="Basic and acidic residues" evidence="19">
    <location>
        <begin position="904"/>
        <end position="913"/>
    </location>
</feature>
<feature type="region of interest" description="Disordered" evidence="19">
    <location>
        <begin position="1432"/>
        <end position="1468"/>
    </location>
</feature>
<dbReference type="InterPro" id="IPR010303">
    <property type="entry name" value="RING_CBP-p300"/>
</dbReference>
<dbReference type="PANTHER" id="PTHR13808">
    <property type="entry name" value="CBP/P300-RELATED"/>
    <property type="match status" value="1"/>
</dbReference>
<keyword evidence="8" id="KW-0156">Chromatin regulator</keyword>
<evidence type="ECO:0000256" key="5">
    <source>
        <dbReference type="ARBA" id="ARBA00022723"/>
    </source>
</evidence>
<evidence type="ECO:0000256" key="1">
    <source>
        <dbReference type="ARBA" id="ARBA00004123"/>
    </source>
</evidence>
<evidence type="ECO:0000256" key="3">
    <source>
        <dbReference type="ARBA" id="ARBA00022481"/>
    </source>
</evidence>
<dbReference type="Gene3D" id="3.30.60.90">
    <property type="match status" value="1"/>
</dbReference>
<feature type="compositionally biased region" description="Low complexity" evidence="19">
    <location>
        <begin position="1335"/>
        <end position="1348"/>
    </location>
</feature>
<dbReference type="InterPro" id="IPR035898">
    <property type="entry name" value="TAZ_dom_sf"/>
</dbReference>
<dbReference type="GO" id="GO:0003713">
    <property type="term" value="F:transcription coactivator activity"/>
    <property type="evidence" value="ECO:0007669"/>
    <property type="project" value="TreeGrafter"/>
</dbReference>
<feature type="region of interest" description="Disordered" evidence="19">
    <location>
        <begin position="1299"/>
        <end position="1348"/>
    </location>
</feature>
<dbReference type="Gene3D" id="1.20.1020.10">
    <property type="entry name" value="TAZ domain"/>
    <property type="match status" value="2"/>
</dbReference>
<dbReference type="Gene3D" id="1.20.920.10">
    <property type="entry name" value="Bromodomain-like"/>
    <property type="match status" value="1"/>
</dbReference>
<keyword evidence="11" id="KW-0010">Activator</keyword>
<keyword evidence="13" id="KW-0539">Nucleus</keyword>
<dbReference type="EMBL" id="UYRU01000582">
    <property type="protein sequence ID" value="VDK30381.1"/>
    <property type="molecule type" value="Genomic_DNA"/>
</dbReference>
<proteinExistence type="predicted"/>
<dbReference type="Pfam" id="PF06001">
    <property type="entry name" value="RING_CBP-p300"/>
    <property type="match status" value="1"/>
</dbReference>
<dbReference type="GO" id="GO:0000123">
    <property type="term" value="C:histone acetyltransferase complex"/>
    <property type="evidence" value="ECO:0007669"/>
    <property type="project" value="TreeGrafter"/>
</dbReference>
<feature type="zinc finger region" description="TAZ-type" evidence="17">
    <location>
        <begin position="15"/>
        <end position="100"/>
    </location>
</feature>
<dbReference type="GO" id="GO:0005667">
    <property type="term" value="C:transcription regulator complex"/>
    <property type="evidence" value="ECO:0007669"/>
    <property type="project" value="TreeGrafter"/>
</dbReference>
<evidence type="ECO:0000256" key="2">
    <source>
        <dbReference type="ARBA" id="ARBA00013184"/>
    </source>
</evidence>
<dbReference type="InterPro" id="IPR001487">
    <property type="entry name" value="Bromodomain"/>
</dbReference>
<keyword evidence="10 16" id="KW-0103">Bromodomain</keyword>
<keyword evidence="14" id="KW-0012">Acyltransferase</keyword>
<evidence type="ECO:0000256" key="12">
    <source>
        <dbReference type="ARBA" id="ARBA00023163"/>
    </source>
</evidence>
<keyword evidence="7 17" id="KW-0862">Zinc</keyword>
<dbReference type="InterPro" id="IPR043145">
    <property type="entry name" value="Znf_ZZ_sf"/>
</dbReference>
<evidence type="ECO:0000256" key="4">
    <source>
        <dbReference type="ARBA" id="ARBA00022679"/>
    </source>
</evidence>
<evidence type="ECO:0000256" key="14">
    <source>
        <dbReference type="ARBA" id="ARBA00023315"/>
    </source>
</evidence>
<dbReference type="GO" id="GO:0031490">
    <property type="term" value="F:chromatin DNA binding"/>
    <property type="evidence" value="ECO:0007669"/>
    <property type="project" value="TreeGrafter"/>
</dbReference>
<dbReference type="InterPro" id="IPR000197">
    <property type="entry name" value="Znf_TAZ"/>
</dbReference>
<evidence type="ECO:0000256" key="17">
    <source>
        <dbReference type="PROSITE-ProRule" id="PRU00203"/>
    </source>
</evidence>
<dbReference type="PROSITE" id="PS51727">
    <property type="entry name" value="CBP_P300_HAT"/>
    <property type="match status" value="1"/>
</dbReference>
<dbReference type="PROSITE" id="PS50014">
    <property type="entry name" value="BROMODOMAIN_2"/>
    <property type="match status" value="1"/>
</dbReference>
<evidence type="ECO:0000256" key="11">
    <source>
        <dbReference type="ARBA" id="ARBA00023159"/>
    </source>
</evidence>
<dbReference type="InterPro" id="IPR036546">
    <property type="entry name" value="MED15_KIX"/>
</dbReference>
<dbReference type="GO" id="GO:0004402">
    <property type="term" value="F:histone acetyltransferase activity"/>
    <property type="evidence" value="ECO:0007669"/>
    <property type="project" value="InterPro"/>
</dbReference>
<dbReference type="Gene3D" id="3.30.40.10">
    <property type="entry name" value="Zinc/RING finger domain, C3HC4 (zinc finger)"/>
    <property type="match status" value="1"/>
</dbReference>
<protein>
    <recommendedName>
        <fullName evidence="2">histone acetyltransferase</fullName>
        <ecNumber evidence="2">2.3.1.48</ecNumber>
    </recommendedName>
</protein>
<comment type="subcellular location">
    <subcellularLocation>
        <location evidence="1">Nucleus</location>
    </subcellularLocation>
</comment>
<dbReference type="SMART" id="SM00551">
    <property type="entry name" value="ZnF_TAZ"/>
    <property type="match status" value="2"/>
</dbReference>
<keyword evidence="3" id="KW-0488">Methylation</keyword>
<feature type="non-terminal residue" evidence="24">
    <location>
        <position position="1468"/>
    </location>
</feature>
<dbReference type="SUPFAM" id="SSF57933">
    <property type="entry name" value="TAZ domain"/>
    <property type="match status" value="2"/>
</dbReference>
<feature type="compositionally biased region" description="Polar residues" evidence="19">
    <location>
        <begin position="1299"/>
        <end position="1334"/>
    </location>
</feature>
<dbReference type="PROSITE" id="PS50135">
    <property type="entry name" value="ZF_ZZ_2"/>
    <property type="match status" value="1"/>
</dbReference>
<feature type="compositionally biased region" description="Basic and acidic residues" evidence="19">
    <location>
        <begin position="878"/>
        <end position="895"/>
    </location>
</feature>
<evidence type="ECO:0000256" key="9">
    <source>
        <dbReference type="ARBA" id="ARBA00023015"/>
    </source>
</evidence>
<sequence>MQQPFSNDAVGQQQDTKNRILVQKKLILLSHAMQCRKNRQAGLLVNCSSPACAEVQEILSHISTCDRHRACPRPHCVSSKLVINHWSTCTNPNCPVCSPLRDSSQHARTQADISGQNISGGRNTNNFPYEGNSASQAFSRSSNALSDTIPLSHLSNCPNGTSWRNEVNTATRERYLKKFYKELFLPNLTMPPDRRAILIMDRVKAYEKELYTNSTSKEEYSEKLSRCCLNIQNELKNAYRNIPSGLSNGTSSPLPCKVEPPTSNDMNFAQGGSGIVPSDCTHRNTFHSAEHFQSNELVQSNNTLMKLEPASESPQTTVPTCENSSTSQNSIFDSTAVEVKQEAVLTQATSEKPQVLVNGEVKGLKQDGSVSEFVSGFLPSSSPSAVSQNADLKESKCVSWSRKELLNTFSPLLQELKLESSALPFLQPVQYKELGLVDYLSVVSTPMDLSLIEEKLNNGAYKDPWGVVDDFWLMFNNAWLYNKKASKVYKHCSQLAEKFESLVDPAMQSLGFCCGREYVFYPHVLACLTEKSCNINRDAVYYAFDNSDKKQPGLIWDKYIVCEKCFLEADEKVAIDDTNSAVFIEKSLFEKQKNNIIVKEDFVNCRECNRKWHKICACYMEEIWPTGFLCPKCIKDGSLTRPLNRYTAKRIPTCKLSNYLEKRVNDFMKRKGCNTSSVIVRVLASADKTMEVKKYMKKHFVEKANFPESFPYRVKAIFAFQEIDGQEVCFFGLHVQEYSSECPAPNNRRVYIAYLDSVHFFQPKQYRTDIYHEILIGYMDYAKQLGFATAHIWACPPGEGDDYIFHMHPAEQKIPKPRRLQEWYQKMLKKAHNERIVADYNDICQDAGDVDSFSPANLPYFDGDYWPNTLEDIFKSVEEEENKRKREEAELAKGDDIEDVVDEDSNHGDSDRKPGKKKAKKRKMKRTTSAMALGKRKRFNGLGISDPGSEVARKVYEIMEKNKETFFVIRLHQPSAVASLGPIKDPDPLIASELMECRDNFLGRAREKHLEFSSLRRAKYSTLAFMYDIHTENRSSLMYTCNKCSNQISMPWQCVQCDDYHLCDSCYQQKKHPHPMTQVNVSDGNLNEDSSGAAVQESSRNLVERFVELLEHTYSCRDANCYIKACQGMKKKLEHFKLHHDWTKCPICKHVYTFLIAHSNKCHETKCPVVLCDKFKAKKKQQESQRRMMQVQHLRRRQATMQRSNSKTPQQQPNTPQPPSVSVCHLPLSQTNVQQASPSVSQCTPTSSEPPLSFSTQNSLTSPNSVHSRNSPIKSTNTPLHQPVGAPIVSNRSLQYSHSSPYQLSGLQNPQQQTTPSPGNSHKTCHVQPSSVPPQQVQQQQIYNHQQQQQQQQQVFIAASPNVGDYQQMPASNASAASQPPIYNDSTQPMIQMSNSSYAPQPVLQQYFPRSNLHSPHGMKNFASADQLMAANSRDQAQFVRQSSQQRPEDLFPPNPGVLRLQSSSGYE</sequence>
<dbReference type="GO" id="GO:0140297">
    <property type="term" value="F:DNA-binding transcription factor binding"/>
    <property type="evidence" value="ECO:0007669"/>
    <property type="project" value="UniProtKB-ARBA"/>
</dbReference>
<comment type="catalytic activity">
    <reaction evidence="15">
        <text>L-lysyl-[protein] + acetyl-CoA = N(6)-acetyl-L-lysyl-[protein] + CoA + H(+)</text>
        <dbReference type="Rhea" id="RHEA:45948"/>
        <dbReference type="Rhea" id="RHEA-COMP:9752"/>
        <dbReference type="Rhea" id="RHEA-COMP:10731"/>
        <dbReference type="ChEBI" id="CHEBI:15378"/>
        <dbReference type="ChEBI" id="CHEBI:29969"/>
        <dbReference type="ChEBI" id="CHEBI:57287"/>
        <dbReference type="ChEBI" id="CHEBI:57288"/>
        <dbReference type="ChEBI" id="CHEBI:61930"/>
        <dbReference type="EC" id="2.3.1.48"/>
    </reaction>
</comment>
<dbReference type="GO" id="GO:0045944">
    <property type="term" value="P:positive regulation of transcription by RNA polymerase II"/>
    <property type="evidence" value="ECO:0007669"/>
    <property type="project" value="TreeGrafter"/>
</dbReference>
<feature type="zinc finger region" description="TAZ-type" evidence="17">
    <location>
        <begin position="1096"/>
        <end position="1175"/>
    </location>
</feature>
<feature type="compositionally biased region" description="Basic residues" evidence="19">
    <location>
        <begin position="914"/>
        <end position="926"/>
    </location>
</feature>
<dbReference type="Gene3D" id="2.10.110.40">
    <property type="match status" value="1"/>
</dbReference>
<feature type="region of interest" description="Disordered" evidence="19">
    <location>
        <begin position="1364"/>
        <end position="1389"/>
    </location>
</feature>
<evidence type="ECO:0000256" key="8">
    <source>
        <dbReference type="ARBA" id="ARBA00022853"/>
    </source>
</evidence>
<feature type="region of interest" description="Disordered" evidence="19">
    <location>
        <begin position="108"/>
        <end position="135"/>
    </location>
</feature>
<dbReference type="InterPro" id="IPR013178">
    <property type="entry name" value="Histone_AcTrfase_Rtt109/CBP"/>
</dbReference>
<keyword evidence="4" id="KW-0808">Transferase</keyword>
<evidence type="ECO:0000259" key="23">
    <source>
        <dbReference type="PROSITE" id="PS51727"/>
    </source>
</evidence>
<dbReference type="InterPro" id="IPR013083">
    <property type="entry name" value="Znf_RING/FYVE/PHD"/>
</dbReference>
<dbReference type="Pfam" id="PF16987">
    <property type="entry name" value="KIX_2"/>
    <property type="match status" value="1"/>
</dbReference>
<dbReference type="InterPro" id="IPR056484">
    <property type="entry name" value="PHD_P300"/>
</dbReference>
<dbReference type="InterPro" id="IPR038547">
    <property type="entry name" value="RING_CBP-p300_sf"/>
</dbReference>
<dbReference type="SMART" id="SM00291">
    <property type="entry name" value="ZnF_ZZ"/>
    <property type="match status" value="1"/>
</dbReference>
<keyword evidence="6 18" id="KW-0863">Zinc-finger</keyword>
<dbReference type="PANTHER" id="PTHR13808:SF1">
    <property type="entry name" value="HISTONE ACETYLTRANSFERASE"/>
    <property type="match status" value="1"/>
</dbReference>
<dbReference type="InterPro" id="IPR000433">
    <property type="entry name" value="Znf_ZZ"/>
</dbReference>
<dbReference type="GO" id="GO:0008270">
    <property type="term" value="F:zinc ion binding"/>
    <property type="evidence" value="ECO:0007669"/>
    <property type="project" value="UniProtKB-KW"/>
</dbReference>
<evidence type="ECO:0000259" key="22">
    <source>
        <dbReference type="PROSITE" id="PS50135"/>
    </source>
</evidence>
<name>A0A3P6QEA8_DIBLA</name>
<gene>
    <name evidence="24" type="ORF">DILT_LOCUS156</name>
</gene>
<dbReference type="PROSITE" id="PS50134">
    <property type="entry name" value="ZF_TAZ"/>
    <property type="match status" value="2"/>
</dbReference>
<keyword evidence="9" id="KW-0805">Transcription regulation</keyword>
<feature type="compositionally biased region" description="Polar residues" evidence="19">
    <location>
        <begin position="1228"/>
        <end position="1280"/>
    </location>
</feature>
<feature type="compositionally biased region" description="Polar residues" evidence="19">
    <location>
        <begin position="1433"/>
        <end position="1446"/>
    </location>
</feature>
<dbReference type="PRINTS" id="PR00503">
    <property type="entry name" value="BROMODOMAIN"/>
</dbReference>
<keyword evidence="12" id="KW-0804">Transcription</keyword>
<dbReference type="SMART" id="SM00297">
    <property type="entry name" value="BROMO"/>
    <property type="match status" value="1"/>
</dbReference>
<feature type="region of interest" description="Disordered" evidence="19">
    <location>
        <begin position="1181"/>
        <end position="1286"/>
    </location>
</feature>
<feature type="compositionally biased region" description="Low complexity" evidence="19">
    <location>
        <begin position="1367"/>
        <end position="1381"/>
    </location>
</feature>
<evidence type="ECO:0000313" key="24">
    <source>
        <dbReference type="EMBL" id="VDK30381.1"/>
    </source>
</evidence>
<dbReference type="Pfam" id="PF00439">
    <property type="entry name" value="Bromodomain"/>
    <property type="match status" value="1"/>
</dbReference>
<dbReference type="InterPro" id="IPR036427">
    <property type="entry name" value="Bromodomain-like_sf"/>
</dbReference>
<dbReference type="Gene3D" id="1.10.246.20">
    <property type="entry name" value="Coactivator CBP, KIX domain"/>
    <property type="match status" value="1"/>
</dbReference>
<evidence type="ECO:0000256" key="16">
    <source>
        <dbReference type="PROSITE-ProRule" id="PRU00035"/>
    </source>
</evidence>
<dbReference type="Proteomes" id="UP000281553">
    <property type="component" value="Unassembled WGS sequence"/>
</dbReference>
<evidence type="ECO:0000256" key="10">
    <source>
        <dbReference type="ARBA" id="ARBA00023117"/>
    </source>
</evidence>
<keyword evidence="5 17" id="KW-0479">Metal-binding</keyword>
<dbReference type="Pfam" id="PF02135">
    <property type="entry name" value="zf-TAZ"/>
    <property type="match status" value="2"/>
</dbReference>
<evidence type="ECO:0000256" key="19">
    <source>
        <dbReference type="SAM" id="MobiDB-lite"/>
    </source>
</evidence>
<feature type="domain" description="TAZ-type" evidence="21">
    <location>
        <begin position="1096"/>
        <end position="1175"/>
    </location>
</feature>
<dbReference type="SMART" id="SM01250">
    <property type="entry name" value="KAT11"/>
    <property type="match status" value="1"/>
</dbReference>
<dbReference type="OrthoDB" id="899at2759"/>
<evidence type="ECO:0000259" key="20">
    <source>
        <dbReference type="PROSITE" id="PS50014"/>
    </source>
</evidence>
<dbReference type="InterPro" id="IPR036529">
    <property type="entry name" value="KIX_dom_sf"/>
</dbReference>
<dbReference type="InterPro" id="IPR031162">
    <property type="entry name" value="CBP_P300_HAT"/>
</dbReference>
<feature type="domain" description="ZZ-type" evidence="22">
    <location>
        <begin position="1036"/>
        <end position="1084"/>
    </location>
</feature>
<evidence type="ECO:0000256" key="7">
    <source>
        <dbReference type="ARBA" id="ARBA00022833"/>
    </source>
</evidence>
<evidence type="ECO:0000256" key="15">
    <source>
        <dbReference type="ARBA" id="ARBA00048017"/>
    </source>
</evidence>
<dbReference type="GO" id="GO:0005634">
    <property type="term" value="C:nucleus"/>
    <property type="evidence" value="ECO:0007669"/>
    <property type="project" value="UniProtKB-SubCell"/>
</dbReference>
<evidence type="ECO:0000256" key="6">
    <source>
        <dbReference type="ARBA" id="ARBA00022771"/>
    </source>
</evidence>
<feature type="domain" description="Bromo" evidence="20">
    <location>
        <begin position="417"/>
        <end position="489"/>
    </location>
</feature>
<dbReference type="Pfam" id="PF00569">
    <property type="entry name" value="ZZ"/>
    <property type="match status" value="1"/>
</dbReference>
<dbReference type="SUPFAM" id="SSF47370">
    <property type="entry name" value="Bromodomain"/>
    <property type="match status" value="1"/>
</dbReference>
<evidence type="ECO:0000259" key="21">
    <source>
        <dbReference type="PROSITE" id="PS50134"/>
    </source>
</evidence>